<sequence length="85" mass="9693">MKGVLAGARKLRELISSDVKTFEKDDEYFIVGISESPLSCSERSEIIDKVLDEAYKYANSLYLTVLIVNNESYKQIRENLGKEID</sequence>
<proteinExistence type="predicted"/>
<organism evidence="1 2">
    <name type="scientific">Candidatus Acidianus copahuensis</name>
    <dbReference type="NCBI Taxonomy" id="1160895"/>
    <lineage>
        <taxon>Archaea</taxon>
        <taxon>Thermoproteota</taxon>
        <taxon>Thermoprotei</taxon>
        <taxon>Sulfolobales</taxon>
        <taxon>Sulfolobaceae</taxon>
        <taxon>Acidianus</taxon>
    </lineage>
</organism>
<keyword evidence="2" id="KW-1185">Reference proteome</keyword>
<protein>
    <submittedName>
        <fullName evidence="1">Uncharacterized protein</fullName>
    </submittedName>
</protein>
<evidence type="ECO:0000313" key="2">
    <source>
        <dbReference type="Proteomes" id="UP000024332"/>
    </source>
</evidence>
<dbReference type="Proteomes" id="UP000024332">
    <property type="component" value="Unassembled WGS sequence"/>
</dbReference>
<accession>A0A031LMW3</accession>
<gene>
    <name evidence="1" type="ORF">CM19_07505</name>
</gene>
<dbReference type="EMBL" id="JFZT01000044">
    <property type="protein sequence ID" value="EZQ04821.1"/>
    <property type="molecule type" value="Genomic_DNA"/>
</dbReference>
<dbReference type="AlphaFoldDB" id="A0A031LMW3"/>
<comment type="caution">
    <text evidence="1">The sequence shown here is derived from an EMBL/GenBank/DDBJ whole genome shotgun (WGS) entry which is preliminary data.</text>
</comment>
<reference evidence="1 2" key="1">
    <citation type="submission" date="2014-03" db="EMBL/GenBank/DDBJ databases">
        <title>Draft genome sequence of the novel thermoacidophilic archaea Acidianus copahuensis ALE1 strain, isolated from Copahue volcanic area in Neuquen Argentina.</title>
        <authorList>
            <person name="Urbieta M.S."/>
            <person name="Rascovan N."/>
            <person name="Castro C."/>
            <person name="Revale S."/>
            <person name="Giaveno M.A."/>
            <person name="Vazquez M.P."/>
            <person name="Donati E.R."/>
        </authorList>
    </citation>
    <scope>NUCLEOTIDE SEQUENCE [LARGE SCALE GENOMIC DNA]</scope>
    <source>
        <strain evidence="1 2">ALE1</strain>
    </source>
</reference>
<name>A0A031LMW3_9CREN</name>
<evidence type="ECO:0000313" key="1">
    <source>
        <dbReference type="EMBL" id="EZQ04821.1"/>
    </source>
</evidence>